<feature type="compositionally biased region" description="Polar residues" evidence="18">
    <location>
        <begin position="139"/>
        <end position="148"/>
    </location>
</feature>
<comment type="pathway">
    <text evidence="4">Protein modification; protein ubiquitination.</text>
</comment>
<comment type="catalytic activity">
    <reaction evidence="1">
        <text>S-ubiquitinyl-[E2 ubiquitin-conjugating enzyme]-L-cysteine + [acceptor protein]-L-lysine = [E2 ubiquitin-conjugating enzyme]-L-cysteine + N(6)-ubiquitinyl-[acceptor protein]-L-lysine.</text>
        <dbReference type="EC" id="2.3.2.27"/>
    </reaction>
</comment>
<evidence type="ECO:0000256" key="15">
    <source>
        <dbReference type="ARBA" id="ARBA00023242"/>
    </source>
</evidence>
<evidence type="ECO:0000256" key="1">
    <source>
        <dbReference type="ARBA" id="ARBA00000900"/>
    </source>
</evidence>
<evidence type="ECO:0000313" key="20">
    <source>
        <dbReference type="EMBL" id="KAK6728712.1"/>
    </source>
</evidence>
<dbReference type="Proteomes" id="UP001303046">
    <property type="component" value="Unassembled WGS sequence"/>
</dbReference>
<dbReference type="CDD" id="cd16450">
    <property type="entry name" value="mRING-C3HGC3_RFWD3"/>
    <property type="match status" value="1"/>
</dbReference>
<dbReference type="SUPFAM" id="SSF57850">
    <property type="entry name" value="RING/U-box"/>
    <property type="match status" value="1"/>
</dbReference>
<keyword evidence="13" id="KW-0862">Zinc</keyword>
<evidence type="ECO:0000256" key="2">
    <source>
        <dbReference type="ARBA" id="ARBA00004123"/>
    </source>
</evidence>
<dbReference type="PROSITE" id="PS50089">
    <property type="entry name" value="ZF_RING_2"/>
    <property type="match status" value="1"/>
</dbReference>
<keyword evidence="17" id="KW-0175">Coiled coil</keyword>
<evidence type="ECO:0000256" key="9">
    <source>
        <dbReference type="ARBA" id="ARBA00022737"/>
    </source>
</evidence>
<feature type="coiled-coil region" evidence="17">
    <location>
        <begin position="285"/>
        <end position="312"/>
    </location>
</feature>
<keyword evidence="21" id="KW-1185">Reference proteome</keyword>
<feature type="compositionally biased region" description="Acidic residues" evidence="18">
    <location>
        <begin position="100"/>
        <end position="109"/>
    </location>
</feature>
<evidence type="ECO:0000256" key="16">
    <source>
        <dbReference type="PROSITE-ProRule" id="PRU00175"/>
    </source>
</evidence>
<proteinExistence type="predicted"/>
<evidence type="ECO:0000256" key="14">
    <source>
        <dbReference type="ARBA" id="ARBA00023204"/>
    </source>
</evidence>
<organism evidence="20 21">
    <name type="scientific">Necator americanus</name>
    <name type="common">Human hookworm</name>
    <dbReference type="NCBI Taxonomy" id="51031"/>
    <lineage>
        <taxon>Eukaryota</taxon>
        <taxon>Metazoa</taxon>
        <taxon>Ecdysozoa</taxon>
        <taxon>Nematoda</taxon>
        <taxon>Chromadorea</taxon>
        <taxon>Rhabditida</taxon>
        <taxon>Rhabditina</taxon>
        <taxon>Rhabditomorpha</taxon>
        <taxon>Strongyloidea</taxon>
        <taxon>Ancylostomatidae</taxon>
        <taxon>Bunostominae</taxon>
        <taxon>Necator</taxon>
    </lineage>
</organism>
<feature type="domain" description="RING-type" evidence="19">
    <location>
        <begin position="201"/>
        <end position="247"/>
    </location>
</feature>
<comment type="subcellular location">
    <subcellularLocation>
        <location evidence="3">Cytoplasm</location>
    </subcellularLocation>
    <subcellularLocation>
        <location evidence="2">Nucleus</location>
    </subcellularLocation>
</comment>
<comment type="caution">
    <text evidence="20">The sequence shown here is derived from an EMBL/GenBank/DDBJ whole genome shotgun (WGS) entry which is preliminary data.</text>
</comment>
<keyword evidence="11 16" id="KW-0479">Metal-binding</keyword>
<evidence type="ECO:0000256" key="17">
    <source>
        <dbReference type="SAM" id="Coils"/>
    </source>
</evidence>
<dbReference type="InterPro" id="IPR056527">
    <property type="entry name" value="WD40_RFWD3"/>
</dbReference>
<evidence type="ECO:0000256" key="5">
    <source>
        <dbReference type="ARBA" id="ARBA00012483"/>
    </source>
</evidence>
<gene>
    <name evidence="20" type="primary">Necator_chrI.g2138</name>
    <name evidence="20" type="ORF">RB195_006011</name>
</gene>
<feature type="region of interest" description="Disordered" evidence="18">
    <location>
        <begin position="1"/>
        <end position="112"/>
    </location>
</feature>
<dbReference type="Pfam" id="PF23419">
    <property type="entry name" value="WD40_RFWD3"/>
    <property type="match status" value="1"/>
</dbReference>
<keyword evidence="8" id="KW-0808">Transferase</keyword>
<dbReference type="InterPro" id="IPR001841">
    <property type="entry name" value="Znf_RING"/>
</dbReference>
<name>A0ABR1BTP4_NECAM</name>
<evidence type="ECO:0000256" key="4">
    <source>
        <dbReference type="ARBA" id="ARBA00004906"/>
    </source>
</evidence>
<dbReference type="InterPro" id="IPR013083">
    <property type="entry name" value="Znf_RING/FYVE/PHD"/>
</dbReference>
<evidence type="ECO:0000259" key="19">
    <source>
        <dbReference type="PROSITE" id="PS50089"/>
    </source>
</evidence>
<dbReference type="Pfam" id="PF13639">
    <property type="entry name" value="zf-RING_2"/>
    <property type="match status" value="1"/>
</dbReference>
<evidence type="ECO:0000256" key="13">
    <source>
        <dbReference type="ARBA" id="ARBA00022833"/>
    </source>
</evidence>
<dbReference type="EMBL" id="JAVFWL010000001">
    <property type="protein sequence ID" value="KAK6728712.1"/>
    <property type="molecule type" value="Genomic_DNA"/>
</dbReference>
<keyword evidence="11 16" id="KW-0863">Zinc-finger</keyword>
<dbReference type="InterPro" id="IPR036322">
    <property type="entry name" value="WD40_repeat_dom_sf"/>
</dbReference>
<evidence type="ECO:0000256" key="8">
    <source>
        <dbReference type="ARBA" id="ARBA00022679"/>
    </source>
</evidence>
<evidence type="ECO:0000256" key="7">
    <source>
        <dbReference type="ARBA" id="ARBA00022574"/>
    </source>
</evidence>
<accession>A0ABR1BTP4</accession>
<keyword evidence="10" id="KW-0227">DNA damage</keyword>
<feature type="compositionally biased region" description="Low complexity" evidence="18">
    <location>
        <begin position="1"/>
        <end position="17"/>
    </location>
</feature>
<evidence type="ECO:0000256" key="18">
    <source>
        <dbReference type="SAM" id="MobiDB-lite"/>
    </source>
</evidence>
<evidence type="ECO:0000256" key="6">
    <source>
        <dbReference type="ARBA" id="ARBA00022490"/>
    </source>
</evidence>
<keyword evidence="9" id="KW-0677">Repeat</keyword>
<dbReference type="SMART" id="SM00184">
    <property type="entry name" value="RING"/>
    <property type="match status" value="1"/>
</dbReference>
<protein>
    <recommendedName>
        <fullName evidence="5">RING-type E3 ubiquitin transferase</fullName>
        <ecNumber evidence="5">2.3.2.27</ecNumber>
    </recommendedName>
</protein>
<feature type="compositionally biased region" description="Low complexity" evidence="18">
    <location>
        <begin position="179"/>
        <end position="191"/>
    </location>
</feature>
<dbReference type="PANTHER" id="PTHR16047:SF7">
    <property type="entry name" value="E3 UBIQUITIN-PROTEIN LIGASE RFWD3"/>
    <property type="match status" value="1"/>
</dbReference>
<feature type="region of interest" description="Disordered" evidence="18">
    <location>
        <begin position="135"/>
        <end position="194"/>
    </location>
</feature>
<evidence type="ECO:0000256" key="10">
    <source>
        <dbReference type="ARBA" id="ARBA00022763"/>
    </source>
</evidence>
<dbReference type="SUPFAM" id="SSF50978">
    <property type="entry name" value="WD40 repeat-like"/>
    <property type="match status" value="1"/>
</dbReference>
<keyword evidence="14" id="KW-0234">DNA repair</keyword>
<keyword evidence="15" id="KW-0539">Nucleus</keyword>
<dbReference type="Gene3D" id="3.30.40.10">
    <property type="entry name" value="Zinc/RING finger domain, C3HC4 (zinc finger)"/>
    <property type="match status" value="1"/>
</dbReference>
<dbReference type="EC" id="2.3.2.27" evidence="5"/>
<evidence type="ECO:0000256" key="12">
    <source>
        <dbReference type="ARBA" id="ARBA00022786"/>
    </source>
</evidence>
<sequence length="669" mass="74559">MPRTRSSRAEAAARSISGLLVDIFRANRRQRFSSSSSSEDFVTNSTEDTTSTTTESTSSDTDSDDENFEPRGRTSYHTRSRDRRNQNRTSRGNNSPNSEQENESEEEEVRGDSESIIMDNHDNEDDVQIVEGGAVLPSNAESRNALSDSDSEDIVNRPKRRRTDNFASDDNDEAKPGVSSNPAPSATASALGDDDSADDGCTICYEDYTSAGEHRLASVKCGHFFGYSCIARWIRSEGRNAVCPTCKTKTTIKDIRKHYANAVKVTDTTEVEMLRNSNAALHIKVSGLEVELARKDREISDLVKRLQEGKQDVINATPQLIVNPRGGRMFMNPERKEALMNGSSNADARAMDFNGEVWAVGVACSQARNIFSPYGIRMLTITRQEFKLRECYPLHSGRSRVVVFSPFESSLLLSGGEDKRAIISMNGTIRRQWKMPNDKPVWTGCWTAVNKIALGLGDGRVFEYAVDSDSTEPIRDYTQGVGHLPIIFTGFDPTSSTLLVASFKKLIAFRNEKVFPLLNNTDDQFDKMRSVSFDELSLHFAVTFSPGGRHPGISHRLYRLEVDDDNDEVRCIEMAQWLTDCQMSSTMWTNCLFSLKNSLFSVVFNEDKKRFDAHDWSGRRTDAMIKYPSSATVATIRAIPATCDTRKTIVVLADKALFSIAFGLSDSVS</sequence>
<keyword evidence="12" id="KW-0833">Ubl conjugation pathway</keyword>
<feature type="compositionally biased region" description="Low complexity" evidence="18">
    <location>
        <begin position="45"/>
        <end position="60"/>
    </location>
</feature>
<keyword evidence="7" id="KW-0853">WD repeat</keyword>
<evidence type="ECO:0000313" key="21">
    <source>
        <dbReference type="Proteomes" id="UP001303046"/>
    </source>
</evidence>
<dbReference type="PANTHER" id="PTHR16047">
    <property type="entry name" value="RFWD3 PROTEIN"/>
    <property type="match status" value="1"/>
</dbReference>
<evidence type="ECO:0000256" key="11">
    <source>
        <dbReference type="ARBA" id="ARBA00022771"/>
    </source>
</evidence>
<dbReference type="InterPro" id="IPR037381">
    <property type="entry name" value="RFWD3"/>
</dbReference>
<evidence type="ECO:0000256" key="3">
    <source>
        <dbReference type="ARBA" id="ARBA00004496"/>
    </source>
</evidence>
<reference evidence="20 21" key="1">
    <citation type="submission" date="2023-08" db="EMBL/GenBank/DDBJ databases">
        <title>A Necator americanus chromosomal reference genome.</title>
        <authorList>
            <person name="Ilik V."/>
            <person name="Petrzelkova K.J."/>
            <person name="Pardy F."/>
            <person name="Fuh T."/>
            <person name="Niatou-Singa F.S."/>
            <person name="Gouil Q."/>
            <person name="Baker L."/>
            <person name="Ritchie M.E."/>
            <person name="Jex A.R."/>
            <person name="Gazzola D."/>
            <person name="Li H."/>
            <person name="Toshio Fujiwara R."/>
            <person name="Zhan B."/>
            <person name="Aroian R.V."/>
            <person name="Pafco B."/>
            <person name="Schwarz E.M."/>
        </authorList>
    </citation>
    <scope>NUCLEOTIDE SEQUENCE [LARGE SCALE GENOMIC DNA]</scope>
    <source>
        <strain evidence="20 21">Aroian</strain>
        <tissue evidence="20">Whole animal</tissue>
    </source>
</reference>
<keyword evidence="6" id="KW-0963">Cytoplasm</keyword>